<evidence type="ECO:0000313" key="2">
    <source>
        <dbReference type="Proteomes" id="UP000504615"/>
    </source>
</evidence>
<protein>
    <submittedName>
        <fullName evidence="3">Uncharacterized protein LOC105430332</fullName>
    </submittedName>
</protein>
<reference evidence="3" key="1">
    <citation type="submission" date="2025-08" db="UniProtKB">
        <authorList>
            <consortium name="RefSeq"/>
        </authorList>
    </citation>
    <scope>IDENTIFICATION</scope>
</reference>
<feature type="region of interest" description="Disordered" evidence="1">
    <location>
        <begin position="133"/>
        <end position="206"/>
    </location>
</feature>
<dbReference type="KEGG" id="pbar:105430332"/>
<dbReference type="OrthoDB" id="7541924at2759"/>
<gene>
    <name evidence="3" type="primary">LOC105430332</name>
</gene>
<sequence length="206" mass="23625">MLISAVADEPSDTVTQLSDLLNSVFGSVKSVVQYRGELIAVHLRPNEHILDYIDRVKEIRSAIRDGQRRARGILNPAITQEIDEITAQCFCEGLSTPYRLQLQPEYYHAPFEAFAAAKIIAKRDEIKRQCYSLPARLGQPPPQRPPNTPRRSPEPNAWRNSRYRPASPPGRRRTHPRFDEYSRERNYSLRPECPGTPRRNAINIPL</sequence>
<name>A0A6I9WH55_9HYME</name>
<dbReference type="GeneID" id="105430332"/>
<dbReference type="Proteomes" id="UP000504615">
    <property type="component" value="Unplaced"/>
</dbReference>
<dbReference type="RefSeq" id="XP_011642151.1">
    <property type="nucleotide sequence ID" value="XM_011643849.2"/>
</dbReference>
<accession>A0A6I9WH55</accession>
<feature type="compositionally biased region" description="Basic and acidic residues" evidence="1">
    <location>
        <begin position="176"/>
        <end position="187"/>
    </location>
</feature>
<dbReference type="AlphaFoldDB" id="A0A6I9WH55"/>
<evidence type="ECO:0000313" key="3">
    <source>
        <dbReference type="RefSeq" id="XP_011642151.1"/>
    </source>
</evidence>
<keyword evidence="2" id="KW-1185">Reference proteome</keyword>
<evidence type="ECO:0000256" key="1">
    <source>
        <dbReference type="SAM" id="MobiDB-lite"/>
    </source>
</evidence>
<feature type="compositionally biased region" description="Pro residues" evidence="1">
    <location>
        <begin position="139"/>
        <end position="148"/>
    </location>
</feature>
<proteinExistence type="predicted"/>
<organism evidence="2 3">
    <name type="scientific">Pogonomyrmex barbatus</name>
    <name type="common">red harvester ant</name>
    <dbReference type="NCBI Taxonomy" id="144034"/>
    <lineage>
        <taxon>Eukaryota</taxon>
        <taxon>Metazoa</taxon>
        <taxon>Ecdysozoa</taxon>
        <taxon>Arthropoda</taxon>
        <taxon>Hexapoda</taxon>
        <taxon>Insecta</taxon>
        <taxon>Pterygota</taxon>
        <taxon>Neoptera</taxon>
        <taxon>Endopterygota</taxon>
        <taxon>Hymenoptera</taxon>
        <taxon>Apocrita</taxon>
        <taxon>Aculeata</taxon>
        <taxon>Formicoidea</taxon>
        <taxon>Formicidae</taxon>
        <taxon>Myrmicinae</taxon>
        <taxon>Pogonomyrmex</taxon>
    </lineage>
</organism>